<organism evidence="2 3">
    <name type="scientific">Micromonospora zhanjiangensis</name>
    <dbReference type="NCBI Taxonomy" id="1522057"/>
    <lineage>
        <taxon>Bacteria</taxon>
        <taxon>Bacillati</taxon>
        <taxon>Actinomycetota</taxon>
        <taxon>Actinomycetes</taxon>
        <taxon>Micromonosporales</taxon>
        <taxon>Micromonosporaceae</taxon>
        <taxon>Micromonospora</taxon>
    </lineage>
</organism>
<dbReference type="SUPFAM" id="SSF81301">
    <property type="entry name" value="Nucleotidyltransferase"/>
    <property type="match status" value="1"/>
</dbReference>
<sequence>MSARTTLAPGFLDDWVDRLRTVPGPPAVALLLRGSHARDAATEFSDVDLDLLVADPVPARNPAYLAQTGDRLVHVSVAVRDVESWLARLDQPAPWAFGLPVAAPARLLWADPVWRSRVDRNLICQPGREPELEDLVADLGKATGAFVAGDELGVRLAAADLARRCPSVLRWANPPVTVTSRRGALETALGLPVAPPGYRADLLACLGARPRSAGQLQAAAHRLVAGTLTLVRPYADQFVPAVGADLAAALADGRLARYVDQLGRRDRFPANRRRAGGGSDWAG</sequence>
<keyword evidence="3" id="KW-1185">Reference proteome</keyword>
<reference evidence="3" key="1">
    <citation type="journal article" date="2019" name="Int. J. Syst. Evol. Microbiol.">
        <title>The Global Catalogue of Microorganisms (GCM) 10K type strain sequencing project: providing services to taxonomists for standard genome sequencing and annotation.</title>
        <authorList>
            <consortium name="The Broad Institute Genomics Platform"/>
            <consortium name="The Broad Institute Genome Sequencing Center for Infectious Disease"/>
            <person name="Wu L."/>
            <person name="Ma J."/>
        </authorList>
    </citation>
    <scope>NUCLEOTIDE SEQUENCE [LARGE SCALE GENOMIC DNA]</scope>
    <source>
        <strain evidence="3">2902at01</strain>
    </source>
</reference>
<comment type="caution">
    <text evidence="2">The sequence shown here is derived from an EMBL/GenBank/DDBJ whole genome shotgun (WGS) entry which is preliminary data.</text>
</comment>
<dbReference type="InterPro" id="IPR043519">
    <property type="entry name" value="NT_sf"/>
</dbReference>
<dbReference type="CDD" id="cd05403">
    <property type="entry name" value="NT_KNTase_like"/>
    <property type="match status" value="1"/>
</dbReference>
<dbReference type="Gene3D" id="3.30.460.10">
    <property type="entry name" value="Beta Polymerase, domain 2"/>
    <property type="match status" value="1"/>
</dbReference>
<gene>
    <name evidence="2" type="ORF">ACFOX0_19625</name>
</gene>
<accession>A0ABV8KPR1</accession>
<evidence type="ECO:0000313" key="2">
    <source>
        <dbReference type="EMBL" id="MFC4108128.1"/>
    </source>
</evidence>
<dbReference type="RefSeq" id="WP_377547933.1">
    <property type="nucleotide sequence ID" value="NZ_JBHSBN010000013.1"/>
</dbReference>
<dbReference type="Gene3D" id="1.20.120.330">
    <property type="entry name" value="Nucleotidyltransferases domain 2"/>
    <property type="match status" value="1"/>
</dbReference>
<name>A0ABV8KPR1_9ACTN</name>
<dbReference type="EMBL" id="JBHSBN010000013">
    <property type="protein sequence ID" value="MFC4108128.1"/>
    <property type="molecule type" value="Genomic_DNA"/>
</dbReference>
<evidence type="ECO:0000313" key="3">
    <source>
        <dbReference type="Proteomes" id="UP001595868"/>
    </source>
</evidence>
<evidence type="ECO:0000259" key="1">
    <source>
        <dbReference type="Pfam" id="PF18280"/>
    </source>
</evidence>
<feature type="domain" description="Nucleotidyltransferase substrate binding" evidence="1">
    <location>
        <begin position="131"/>
        <end position="231"/>
    </location>
</feature>
<protein>
    <recommendedName>
        <fullName evidence="1">Nucleotidyltransferase substrate binding domain-containing protein</fullName>
    </recommendedName>
</protein>
<dbReference type="InterPro" id="IPR040517">
    <property type="entry name" value="Ant(4')-IIb_substrate-bd"/>
</dbReference>
<dbReference type="Pfam" id="PF18280">
    <property type="entry name" value="Ant-IIb_sub-bd"/>
    <property type="match status" value="1"/>
</dbReference>
<proteinExistence type="predicted"/>
<dbReference type="Proteomes" id="UP001595868">
    <property type="component" value="Unassembled WGS sequence"/>
</dbReference>